<dbReference type="EMBL" id="UINC01199138">
    <property type="protein sequence ID" value="SVE17421.1"/>
    <property type="molecule type" value="Genomic_DNA"/>
</dbReference>
<protein>
    <submittedName>
        <fullName evidence="1">Uncharacterized protein</fullName>
    </submittedName>
</protein>
<reference evidence="1" key="1">
    <citation type="submission" date="2018-05" db="EMBL/GenBank/DDBJ databases">
        <authorList>
            <person name="Lanie J.A."/>
            <person name="Ng W.-L."/>
            <person name="Kazmierczak K.M."/>
            <person name="Andrzejewski T.M."/>
            <person name="Davidsen T.M."/>
            <person name="Wayne K.J."/>
            <person name="Tettelin H."/>
            <person name="Glass J.I."/>
            <person name="Rusch D."/>
            <person name="Podicherti R."/>
            <person name="Tsui H.-C.T."/>
            <person name="Winkler M.E."/>
        </authorList>
    </citation>
    <scope>NUCLEOTIDE SEQUENCE</scope>
</reference>
<name>A0A383BC66_9ZZZZ</name>
<gene>
    <name evidence="1" type="ORF">METZ01_LOCUS470275</name>
</gene>
<sequence length="99" mass="11333">IELEQQSDYSISLTTKTLVSRWLKQSGLQGVVWTDSPPNFENHTSQPFSVENAKRYLHSLSESSLREAKRYITKAPIGVQSPLRLSLAQETWWQDIVSL</sequence>
<evidence type="ECO:0000313" key="1">
    <source>
        <dbReference type="EMBL" id="SVE17421.1"/>
    </source>
</evidence>
<feature type="non-terminal residue" evidence="1">
    <location>
        <position position="1"/>
    </location>
</feature>
<organism evidence="1">
    <name type="scientific">marine metagenome</name>
    <dbReference type="NCBI Taxonomy" id="408172"/>
    <lineage>
        <taxon>unclassified sequences</taxon>
        <taxon>metagenomes</taxon>
        <taxon>ecological metagenomes</taxon>
    </lineage>
</organism>
<accession>A0A383BC66</accession>
<proteinExistence type="predicted"/>
<dbReference type="AlphaFoldDB" id="A0A383BC66"/>